<evidence type="ECO:0000256" key="2">
    <source>
        <dbReference type="ARBA" id="ARBA00022614"/>
    </source>
</evidence>
<dbReference type="InterPro" id="IPR013210">
    <property type="entry name" value="LRR_N_plant-typ"/>
</dbReference>
<dbReference type="Gene3D" id="3.80.10.10">
    <property type="entry name" value="Ribonuclease Inhibitor"/>
    <property type="match status" value="2"/>
</dbReference>
<keyword evidence="11" id="KW-1185">Reference proteome</keyword>
<organism evidence="10 11">
    <name type="scientific">Sphagnum jensenii</name>
    <dbReference type="NCBI Taxonomy" id="128206"/>
    <lineage>
        <taxon>Eukaryota</taxon>
        <taxon>Viridiplantae</taxon>
        <taxon>Streptophyta</taxon>
        <taxon>Embryophyta</taxon>
        <taxon>Bryophyta</taxon>
        <taxon>Sphagnophytina</taxon>
        <taxon>Sphagnopsida</taxon>
        <taxon>Sphagnales</taxon>
        <taxon>Sphagnaceae</taxon>
        <taxon>Sphagnum</taxon>
    </lineage>
</organism>
<dbReference type="Pfam" id="PF00560">
    <property type="entry name" value="LRR_1"/>
    <property type="match status" value="4"/>
</dbReference>
<dbReference type="SUPFAM" id="SSF56112">
    <property type="entry name" value="Protein kinase-like (PK-like)"/>
    <property type="match status" value="1"/>
</dbReference>
<dbReference type="PROSITE" id="PS50011">
    <property type="entry name" value="PROTEIN_KINASE_DOM"/>
    <property type="match status" value="1"/>
</dbReference>
<comment type="subcellular location">
    <subcellularLocation>
        <location evidence="1">Membrane</location>
    </subcellularLocation>
</comment>
<dbReference type="Proteomes" id="UP001497522">
    <property type="component" value="Chromosome 4"/>
</dbReference>
<proteinExistence type="predicted"/>
<dbReference type="Pfam" id="PF00069">
    <property type="entry name" value="Pkinase"/>
    <property type="match status" value="1"/>
</dbReference>
<sequence>MTTLLVLGVSSRQVFSIQKMELHRHLLQCLLSTILICIILVASLVLDETLVVALVNDEGWALLAFKGGVNDPLGVLKSWNASDQSPCHWYGITCDLQSKVKQINLQNTKLAGPISPEFRHLQNLRSIVLSRNNLSGPVPWTELSEIGSFGSLLSLRVLNMGYNQLSGSLPLQLSQLSYLEELFLSNNILSGEVPADIVYLPSLQTLDLSFNVLTGQLPFYGGNCMLLQNVNLAGNNFQGAIPTALNTCSYLTSTQGIMMCRNLSNNNLSGSIPSILGQLKCLQELALQYNAFIGSIPLSLGNLKQLTYFNVSYNYLSGTIPQIMGLRQFNADSYIGNPGLCGIPLEILCVHVPTTVFHPNTSTTLPVINKDHKQVFLSATAIFAITAAGALAIAVIVIALLHLRGCNQQHKRKQELLLVENDIGSPNTSPIVGKLVLFDDILPARYQDWEAVTKALLDKECVVGRGSIGTVYKARLHGGLTIAVKVLNQKSLDQIKDLEELETEMNSLGHMRHHNLVAFQGYYWSSKLKLMLCDYIPNGTLFYHLHGQPTTLTWLRRHRIALGIAQGLAYLHHAFRVPIMHFKLTSTNVLLDTNFEPKISDYGLGKFLSRHSSYTSSRRFHTALGYAAPEVVCQGLRPSEKCDVYSFGVVLLELVTGREPVEGNGGNSTVLGEFVRSRLEHGRLSSCIDPKLSFYPESEIGQVLKLAIICTSKVPATRPSMSDAVQVLESMKPAGSVPLDIPKPIARTMSTTIMHLNHSNVWPRHIHH</sequence>
<feature type="transmembrane region" description="Helical" evidence="8">
    <location>
        <begin position="375"/>
        <end position="403"/>
    </location>
</feature>
<evidence type="ECO:0000256" key="1">
    <source>
        <dbReference type="ARBA" id="ARBA00004370"/>
    </source>
</evidence>
<keyword evidence="6 8" id="KW-0472">Membrane</keyword>
<keyword evidence="4" id="KW-0677">Repeat</keyword>
<keyword evidence="7" id="KW-0325">Glycoprotein</keyword>
<name>A0ABP1BGA2_9BRYO</name>
<keyword evidence="2" id="KW-0433">Leucine-rich repeat</keyword>
<evidence type="ECO:0000313" key="10">
    <source>
        <dbReference type="EMBL" id="CAK9874530.1"/>
    </source>
</evidence>
<evidence type="ECO:0000259" key="9">
    <source>
        <dbReference type="PROSITE" id="PS50011"/>
    </source>
</evidence>
<accession>A0ABP1BGA2</accession>
<protein>
    <recommendedName>
        <fullName evidence="9">Protein kinase domain-containing protein</fullName>
    </recommendedName>
</protein>
<evidence type="ECO:0000313" key="11">
    <source>
        <dbReference type="Proteomes" id="UP001497522"/>
    </source>
</evidence>
<dbReference type="SUPFAM" id="SSF52058">
    <property type="entry name" value="L domain-like"/>
    <property type="match status" value="1"/>
</dbReference>
<dbReference type="EMBL" id="OZ023705">
    <property type="protein sequence ID" value="CAK9874530.1"/>
    <property type="molecule type" value="Genomic_DNA"/>
</dbReference>
<dbReference type="Gene3D" id="3.30.200.20">
    <property type="entry name" value="Phosphorylase Kinase, domain 1"/>
    <property type="match status" value="1"/>
</dbReference>
<dbReference type="PANTHER" id="PTHR48056:SF13">
    <property type="entry name" value="PROTEIN KINASE DOMAIN-CONTAINING PROTEIN"/>
    <property type="match status" value="1"/>
</dbReference>
<evidence type="ECO:0000256" key="8">
    <source>
        <dbReference type="SAM" id="Phobius"/>
    </source>
</evidence>
<dbReference type="InterPro" id="IPR050647">
    <property type="entry name" value="Plant_LRR-RLKs"/>
</dbReference>
<dbReference type="InterPro" id="IPR000719">
    <property type="entry name" value="Prot_kinase_dom"/>
</dbReference>
<keyword evidence="3 8" id="KW-0812">Transmembrane</keyword>
<evidence type="ECO:0000256" key="5">
    <source>
        <dbReference type="ARBA" id="ARBA00022989"/>
    </source>
</evidence>
<evidence type="ECO:0000256" key="7">
    <source>
        <dbReference type="ARBA" id="ARBA00023180"/>
    </source>
</evidence>
<dbReference type="InterPro" id="IPR001611">
    <property type="entry name" value="Leu-rich_rpt"/>
</dbReference>
<dbReference type="Pfam" id="PF08263">
    <property type="entry name" value="LRRNT_2"/>
    <property type="match status" value="1"/>
</dbReference>
<evidence type="ECO:0000256" key="4">
    <source>
        <dbReference type="ARBA" id="ARBA00022737"/>
    </source>
</evidence>
<dbReference type="InterPro" id="IPR011009">
    <property type="entry name" value="Kinase-like_dom_sf"/>
</dbReference>
<reference evidence="10" key="1">
    <citation type="submission" date="2024-03" db="EMBL/GenBank/DDBJ databases">
        <authorList>
            <consortium name="ELIXIR-Norway"/>
            <consortium name="Elixir Norway"/>
        </authorList>
    </citation>
    <scope>NUCLEOTIDE SEQUENCE</scope>
</reference>
<keyword evidence="5 8" id="KW-1133">Transmembrane helix</keyword>
<feature type="domain" description="Protein kinase" evidence="9">
    <location>
        <begin position="457"/>
        <end position="731"/>
    </location>
</feature>
<evidence type="ECO:0000256" key="3">
    <source>
        <dbReference type="ARBA" id="ARBA00022692"/>
    </source>
</evidence>
<dbReference type="Gene3D" id="1.10.510.10">
    <property type="entry name" value="Transferase(Phosphotransferase) domain 1"/>
    <property type="match status" value="1"/>
</dbReference>
<gene>
    <name evidence="10" type="ORF">CSSPJE1EN2_LOCUS16871</name>
</gene>
<feature type="transmembrane region" description="Helical" evidence="8">
    <location>
        <begin position="26"/>
        <end position="46"/>
    </location>
</feature>
<dbReference type="PANTHER" id="PTHR48056">
    <property type="entry name" value="LRR RECEPTOR-LIKE SERINE/THREONINE-PROTEIN KINASE-RELATED"/>
    <property type="match status" value="1"/>
</dbReference>
<dbReference type="InterPro" id="IPR032675">
    <property type="entry name" value="LRR_dom_sf"/>
</dbReference>
<evidence type="ECO:0000256" key="6">
    <source>
        <dbReference type="ARBA" id="ARBA00023136"/>
    </source>
</evidence>